<evidence type="ECO:0000256" key="8">
    <source>
        <dbReference type="SAM" id="MobiDB-lite"/>
    </source>
</evidence>
<evidence type="ECO:0000313" key="11">
    <source>
        <dbReference type="Proteomes" id="UP000015104"/>
    </source>
</evidence>
<dbReference type="AlphaFoldDB" id="T1JUB4"/>
<keyword evidence="11" id="KW-1185">Reference proteome</keyword>
<comment type="similarity">
    <text evidence="2 7">Belongs to the HSF family.</text>
</comment>
<dbReference type="GO" id="GO:0003700">
    <property type="term" value="F:DNA-binding transcription factor activity"/>
    <property type="evidence" value="ECO:0007669"/>
    <property type="project" value="InterPro"/>
</dbReference>
<reference evidence="10" key="2">
    <citation type="submission" date="2015-06" db="UniProtKB">
        <authorList>
            <consortium name="EnsemblMetazoa"/>
        </authorList>
    </citation>
    <scope>IDENTIFICATION</scope>
</reference>
<dbReference type="Gene3D" id="1.10.10.10">
    <property type="entry name" value="Winged helix-like DNA-binding domain superfamily/Winged helix DNA-binding domain"/>
    <property type="match status" value="1"/>
</dbReference>
<evidence type="ECO:0000259" key="9">
    <source>
        <dbReference type="PROSITE" id="PS00434"/>
    </source>
</evidence>
<dbReference type="PROSITE" id="PS00434">
    <property type="entry name" value="HSF_DOMAIN"/>
    <property type="match status" value="1"/>
</dbReference>
<dbReference type="InterPro" id="IPR036390">
    <property type="entry name" value="WH_DNA-bd_sf"/>
</dbReference>
<feature type="domain" description="HSF-type DNA-binding" evidence="9">
    <location>
        <begin position="56"/>
        <end position="80"/>
    </location>
</feature>
<name>T1JUB4_TETUR</name>
<evidence type="ECO:0000256" key="5">
    <source>
        <dbReference type="ARBA" id="ARBA00023163"/>
    </source>
</evidence>
<accession>T1JUB4</accession>
<dbReference type="EnsemblMetazoa" id="tetur02g00310.1">
    <property type="protein sequence ID" value="tetur02g00310.1"/>
    <property type="gene ID" value="tetur02g00310"/>
</dbReference>
<dbReference type="PRINTS" id="PR00056">
    <property type="entry name" value="HSFDOMAIN"/>
</dbReference>
<dbReference type="OMA" id="LIHWSQN"/>
<dbReference type="SMART" id="SM00415">
    <property type="entry name" value="HSF"/>
    <property type="match status" value="1"/>
</dbReference>
<keyword evidence="3" id="KW-0805">Transcription regulation</keyword>
<dbReference type="eggNOG" id="KOG0627">
    <property type="taxonomic scope" value="Eukaryota"/>
</dbReference>
<comment type="subcellular location">
    <subcellularLocation>
        <location evidence="1">Nucleus</location>
    </subcellularLocation>
</comment>
<evidence type="ECO:0000256" key="7">
    <source>
        <dbReference type="RuleBase" id="RU004020"/>
    </source>
</evidence>
<dbReference type="HOGENOM" id="CLU_025761_0_0_1"/>
<evidence type="ECO:0000256" key="3">
    <source>
        <dbReference type="ARBA" id="ARBA00023015"/>
    </source>
</evidence>
<reference evidence="11" key="1">
    <citation type="submission" date="2011-08" db="EMBL/GenBank/DDBJ databases">
        <authorList>
            <person name="Rombauts S."/>
        </authorList>
    </citation>
    <scope>NUCLEOTIDE SEQUENCE</scope>
    <source>
        <strain evidence="11">London</strain>
    </source>
</reference>
<feature type="region of interest" description="Disordered" evidence="8">
    <location>
        <begin position="377"/>
        <end position="396"/>
    </location>
</feature>
<keyword evidence="5" id="KW-0804">Transcription</keyword>
<proteinExistence type="inferred from homology"/>
<dbReference type="InterPro" id="IPR000232">
    <property type="entry name" value="HSF_DNA-bd"/>
</dbReference>
<keyword evidence="4" id="KW-0238">DNA-binding</keyword>
<dbReference type="FunFam" id="1.10.10.10:FF:000027">
    <property type="entry name" value="Heat shock transcription factor 1"/>
    <property type="match status" value="1"/>
</dbReference>
<sequence>MMTHSSDSGTVANVPAFLTKLWKLVEDPNYDHLIHWSQNGKSFIISNQGQFAKELLPLYFKHNNMASFIRQLNMYGFRKLTNIENSGLRSERDDIEFYHVHFVKDQESSLELIKRKIKTPLQVSAAKSIDENEVRHDDVGSILVDVKAIKGKQDTVDNILVNMQKENEALWREIAILRRKYQKQQHIVEKLLQFLLSLVQQRGIGVKRKSPLMIGLNETSDANGEFSKSKRLAKDDQMDTLNSSLGPLIFDVSDDMIEEELEATANNCPIIATAELSPLCVKSDSPVDNILNSDQIVDSNDAVEALLNPIQSVIDSSIMAPDIDETVQLNGNSNLIDDSVTSIDDKAVEALFNPAIQSVIDSSLASNRGATLGYDGTNKSASPIPSTSTSASCTSTTPSNTIIDHPIMSLDSTDDNVVALLDPLQSAIESSIMQPTSDLTSTSNIFKNELTQSNADMIEQSMASMGNDDGNVDALLGSLQSLPLTIFDLDSISNNFV</sequence>
<dbReference type="STRING" id="32264.T1JUB4"/>
<dbReference type="InterPro" id="IPR036388">
    <property type="entry name" value="WH-like_DNA-bd_sf"/>
</dbReference>
<evidence type="ECO:0000313" key="10">
    <source>
        <dbReference type="EnsemblMetazoa" id="tetur02g00310.1"/>
    </source>
</evidence>
<protein>
    <recommendedName>
        <fullName evidence="9">HSF-type DNA-binding domain-containing protein</fullName>
    </recommendedName>
</protein>
<dbReference type="Proteomes" id="UP000015104">
    <property type="component" value="Unassembled WGS sequence"/>
</dbReference>
<keyword evidence="6" id="KW-0539">Nucleus</keyword>
<feature type="compositionally biased region" description="Low complexity" evidence="8">
    <location>
        <begin position="380"/>
        <end position="396"/>
    </location>
</feature>
<gene>
    <name evidence="10" type="primary">107371613</name>
</gene>
<evidence type="ECO:0000256" key="4">
    <source>
        <dbReference type="ARBA" id="ARBA00023125"/>
    </source>
</evidence>
<dbReference type="EMBL" id="CAEY01000775">
    <property type="status" value="NOT_ANNOTATED_CDS"/>
    <property type="molecule type" value="Genomic_DNA"/>
</dbReference>
<dbReference type="GO" id="GO:0005634">
    <property type="term" value="C:nucleus"/>
    <property type="evidence" value="ECO:0007669"/>
    <property type="project" value="UniProtKB-SubCell"/>
</dbReference>
<dbReference type="Pfam" id="PF00447">
    <property type="entry name" value="HSF_DNA-bind"/>
    <property type="match status" value="1"/>
</dbReference>
<dbReference type="PANTHER" id="PTHR10015:SF427">
    <property type="entry name" value="HEAT SHOCK FACTOR PROTEIN"/>
    <property type="match status" value="1"/>
</dbReference>
<evidence type="ECO:0000256" key="6">
    <source>
        <dbReference type="ARBA" id="ARBA00023242"/>
    </source>
</evidence>
<evidence type="ECO:0000256" key="1">
    <source>
        <dbReference type="ARBA" id="ARBA00004123"/>
    </source>
</evidence>
<dbReference type="GO" id="GO:0043565">
    <property type="term" value="F:sequence-specific DNA binding"/>
    <property type="evidence" value="ECO:0007669"/>
    <property type="project" value="InterPro"/>
</dbReference>
<dbReference type="OrthoDB" id="60033at2759"/>
<dbReference type="SUPFAM" id="SSF46785">
    <property type="entry name" value="Winged helix' DNA-binding domain"/>
    <property type="match status" value="1"/>
</dbReference>
<dbReference type="PANTHER" id="PTHR10015">
    <property type="entry name" value="HEAT SHOCK TRANSCRIPTION FACTOR"/>
    <property type="match status" value="1"/>
</dbReference>
<organism evidence="10 11">
    <name type="scientific">Tetranychus urticae</name>
    <name type="common">Two-spotted spider mite</name>
    <dbReference type="NCBI Taxonomy" id="32264"/>
    <lineage>
        <taxon>Eukaryota</taxon>
        <taxon>Metazoa</taxon>
        <taxon>Ecdysozoa</taxon>
        <taxon>Arthropoda</taxon>
        <taxon>Chelicerata</taxon>
        <taxon>Arachnida</taxon>
        <taxon>Acari</taxon>
        <taxon>Acariformes</taxon>
        <taxon>Trombidiformes</taxon>
        <taxon>Prostigmata</taxon>
        <taxon>Eleutherengona</taxon>
        <taxon>Raphignathae</taxon>
        <taxon>Tetranychoidea</taxon>
        <taxon>Tetranychidae</taxon>
        <taxon>Tetranychus</taxon>
    </lineage>
</organism>
<dbReference type="KEGG" id="tut:107371613"/>
<evidence type="ECO:0000256" key="2">
    <source>
        <dbReference type="ARBA" id="ARBA00006403"/>
    </source>
</evidence>